<evidence type="ECO:0000256" key="1">
    <source>
        <dbReference type="SAM" id="MobiDB-lite"/>
    </source>
</evidence>
<reference evidence="2" key="1">
    <citation type="submission" date="2023-03" db="EMBL/GenBank/DDBJ databases">
        <title>Massive genome expansion in bonnet fungi (Mycena s.s.) driven by repeated elements and novel gene families across ecological guilds.</title>
        <authorList>
            <consortium name="Lawrence Berkeley National Laboratory"/>
            <person name="Harder C.B."/>
            <person name="Miyauchi S."/>
            <person name="Viragh M."/>
            <person name="Kuo A."/>
            <person name="Thoen E."/>
            <person name="Andreopoulos B."/>
            <person name="Lu D."/>
            <person name="Skrede I."/>
            <person name="Drula E."/>
            <person name="Henrissat B."/>
            <person name="Morin E."/>
            <person name="Kohler A."/>
            <person name="Barry K."/>
            <person name="LaButti K."/>
            <person name="Morin E."/>
            <person name="Salamov A."/>
            <person name="Lipzen A."/>
            <person name="Mereny Z."/>
            <person name="Hegedus B."/>
            <person name="Baldrian P."/>
            <person name="Stursova M."/>
            <person name="Weitz H."/>
            <person name="Taylor A."/>
            <person name="Grigoriev I.V."/>
            <person name="Nagy L.G."/>
            <person name="Martin F."/>
            <person name="Kauserud H."/>
        </authorList>
    </citation>
    <scope>NUCLEOTIDE SEQUENCE</scope>
    <source>
        <strain evidence="2">CBHHK067</strain>
    </source>
</reference>
<gene>
    <name evidence="2" type="ORF">B0H17DRAFT_1198436</name>
</gene>
<dbReference type="Proteomes" id="UP001221757">
    <property type="component" value="Unassembled WGS sequence"/>
</dbReference>
<sequence length="175" mass="19432">MDLANPVGDVDFFGRYIASEYAPDIVGIGVSDLRLVFKFRRKAHDRIEPDWIWVVFTPEFLRVGFYIEKSVSNIKVREERFAPGGGSKKAAFPAWAPPAVAPPPAPPGAPPPVPPPLLRRLPLPPLRLWCLGVPLPLSPLPFTGAPPPPPPPRWRKAVQLRRTPKSASSRDRRET</sequence>
<name>A0AAD7GHS9_MYCRO</name>
<evidence type="ECO:0000313" key="3">
    <source>
        <dbReference type="Proteomes" id="UP001221757"/>
    </source>
</evidence>
<comment type="caution">
    <text evidence="2">The sequence shown here is derived from an EMBL/GenBank/DDBJ whole genome shotgun (WGS) entry which is preliminary data.</text>
</comment>
<keyword evidence="3" id="KW-1185">Reference proteome</keyword>
<dbReference type="EMBL" id="JARKIE010000037">
    <property type="protein sequence ID" value="KAJ7695651.1"/>
    <property type="molecule type" value="Genomic_DNA"/>
</dbReference>
<dbReference type="AlphaFoldDB" id="A0AAD7GHS9"/>
<accession>A0AAD7GHS9</accession>
<evidence type="ECO:0000313" key="2">
    <source>
        <dbReference type="EMBL" id="KAJ7695651.1"/>
    </source>
</evidence>
<feature type="region of interest" description="Disordered" evidence="1">
    <location>
        <begin position="141"/>
        <end position="175"/>
    </location>
</feature>
<protein>
    <submittedName>
        <fullName evidence="2">Uncharacterized protein</fullName>
    </submittedName>
</protein>
<proteinExistence type="predicted"/>
<organism evidence="2 3">
    <name type="scientific">Mycena rosella</name>
    <name type="common">Pink bonnet</name>
    <name type="synonym">Agaricus rosellus</name>
    <dbReference type="NCBI Taxonomy" id="1033263"/>
    <lineage>
        <taxon>Eukaryota</taxon>
        <taxon>Fungi</taxon>
        <taxon>Dikarya</taxon>
        <taxon>Basidiomycota</taxon>
        <taxon>Agaricomycotina</taxon>
        <taxon>Agaricomycetes</taxon>
        <taxon>Agaricomycetidae</taxon>
        <taxon>Agaricales</taxon>
        <taxon>Marasmiineae</taxon>
        <taxon>Mycenaceae</taxon>
        <taxon>Mycena</taxon>
    </lineage>
</organism>
<feature type="compositionally biased region" description="Basic residues" evidence="1">
    <location>
        <begin position="153"/>
        <end position="164"/>
    </location>
</feature>
<feature type="compositionally biased region" description="Pro residues" evidence="1">
    <location>
        <begin position="141"/>
        <end position="152"/>
    </location>
</feature>